<feature type="non-terminal residue" evidence="1">
    <location>
        <position position="73"/>
    </location>
</feature>
<reference evidence="1" key="1">
    <citation type="journal article" date="2014" name="Front. Microbiol.">
        <title>High frequency of phylogenetically diverse reductive dehalogenase-homologous genes in deep subseafloor sedimentary metagenomes.</title>
        <authorList>
            <person name="Kawai M."/>
            <person name="Futagami T."/>
            <person name="Toyoda A."/>
            <person name="Takaki Y."/>
            <person name="Nishi S."/>
            <person name="Hori S."/>
            <person name="Arai W."/>
            <person name="Tsubouchi T."/>
            <person name="Morono Y."/>
            <person name="Uchiyama I."/>
            <person name="Ito T."/>
            <person name="Fujiyama A."/>
            <person name="Inagaki F."/>
            <person name="Takami H."/>
        </authorList>
    </citation>
    <scope>NUCLEOTIDE SEQUENCE</scope>
    <source>
        <strain evidence="1">Expedition CK06-06</strain>
    </source>
</reference>
<evidence type="ECO:0000313" key="1">
    <source>
        <dbReference type="EMBL" id="GAH93223.1"/>
    </source>
</evidence>
<proteinExistence type="predicted"/>
<dbReference type="InterPro" id="IPR036513">
    <property type="entry name" value="STAS_dom_sf"/>
</dbReference>
<dbReference type="Gene3D" id="3.30.750.24">
    <property type="entry name" value="STAS domain"/>
    <property type="match status" value="1"/>
</dbReference>
<accession>X1LGG2</accession>
<dbReference type="EMBL" id="BARU01045430">
    <property type="protein sequence ID" value="GAH93223.1"/>
    <property type="molecule type" value="Genomic_DNA"/>
</dbReference>
<sequence length="73" mass="7790">MAGEFVSFSIGEDSVVIRVSFPHDLSAWEQERAAEELIGAAEAAARRVAVVDLSGVETANSRFLGALLSLLQK</sequence>
<comment type="caution">
    <text evidence="1">The sequence shown here is derived from an EMBL/GenBank/DDBJ whole genome shotgun (WGS) entry which is preliminary data.</text>
</comment>
<evidence type="ECO:0008006" key="2">
    <source>
        <dbReference type="Google" id="ProtNLM"/>
    </source>
</evidence>
<organism evidence="1">
    <name type="scientific">marine sediment metagenome</name>
    <dbReference type="NCBI Taxonomy" id="412755"/>
    <lineage>
        <taxon>unclassified sequences</taxon>
        <taxon>metagenomes</taxon>
        <taxon>ecological metagenomes</taxon>
    </lineage>
</organism>
<gene>
    <name evidence="1" type="ORF">S03H2_68933</name>
</gene>
<dbReference type="AlphaFoldDB" id="X1LGG2"/>
<name>X1LGG2_9ZZZZ</name>
<protein>
    <recommendedName>
        <fullName evidence="2">STAS domain-containing protein</fullName>
    </recommendedName>
</protein>